<evidence type="ECO:0000256" key="3">
    <source>
        <dbReference type="ARBA" id="ARBA00022679"/>
    </source>
</evidence>
<dbReference type="OrthoDB" id="505938at2"/>
<reference evidence="7 8" key="1">
    <citation type="submission" date="2018-02" db="EMBL/GenBank/DDBJ databases">
        <authorList>
            <person name="Cohen D.B."/>
            <person name="Kent A.D."/>
        </authorList>
    </citation>
    <scope>NUCLEOTIDE SEQUENCE [LARGE SCALE GENOMIC DNA]</scope>
    <source>
        <strain evidence="7 8">ULC007</strain>
    </source>
</reference>
<dbReference type="CDD" id="cd00082">
    <property type="entry name" value="HisKA"/>
    <property type="match status" value="1"/>
</dbReference>
<dbReference type="AlphaFoldDB" id="A0A2T1DB81"/>
<keyword evidence="4 7" id="KW-0418">Kinase</keyword>
<dbReference type="STRING" id="1920490.GCA_001895925_00525"/>
<dbReference type="RefSeq" id="WP_073073006.1">
    <property type="nucleotide sequence ID" value="NZ_MPPI01000020.1"/>
</dbReference>
<gene>
    <name evidence="7" type="ORF">C7B65_17745</name>
</gene>
<reference evidence="7 8" key="2">
    <citation type="submission" date="2018-03" db="EMBL/GenBank/DDBJ databases">
        <title>The ancient ancestry and fast evolution of plastids.</title>
        <authorList>
            <person name="Moore K.R."/>
            <person name="Magnabosco C."/>
            <person name="Momper L."/>
            <person name="Gold D.A."/>
            <person name="Bosak T."/>
            <person name="Fournier G.P."/>
        </authorList>
    </citation>
    <scope>NUCLEOTIDE SEQUENCE [LARGE SCALE GENOMIC DNA]</scope>
    <source>
        <strain evidence="7 8">ULC007</strain>
    </source>
</reference>
<name>A0A2T1DB81_9CYAN</name>
<dbReference type="SMART" id="SM00388">
    <property type="entry name" value="HisKA"/>
    <property type="match status" value="1"/>
</dbReference>
<comment type="caution">
    <text evidence="7">The sequence shown here is derived from an EMBL/GenBank/DDBJ whole genome shotgun (WGS) entry which is preliminary data.</text>
</comment>
<dbReference type="PROSITE" id="PS50109">
    <property type="entry name" value="HIS_KIN"/>
    <property type="match status" value="1"/>
</dbReference>
<dbReference type="InterPro" id="IPR036097">
    <property type="entry name" value="HisK_dim/P_sf"/>
</dbReference>
<dbReference type="InterPro" id="IPR005467">
    <property type="entry name" value="His_kinase_dom"/>
</dbReference>
<evidence type="ECO:0000313" key="7">
    <source>
        <dbReference type="EMBL" id="PSB17750.1"/>
    </source>
</evidence>
<protein>
    <recommendedName>
        <fullName evidence="2">histidine kinase</fullName>
        <ecNumber evidence="2">2.7.13.3</ecNumber>
    </recommendedName>
</protein>
<proteinExistence type="predicted"/>
<dbReference type="PANTHER" id="PTHR43711:SF26">
    <property type="entry name" value="SENSOR HISTIDINE KINASE RCSC"/>
    <property type="match status" value="1"/>
</dbReference>
<dbReference type="InterPro" id="IPR036890">
    <property type="entry name" value="HATPase_C_sf"/>
</dbReference>
<organism evidence="7 8">
    <name type="scientific">Phormidesmis priestleyi ULC007</name>
    <dbReference type="NCBI Taxonomy" id="1920490"/>
    <lineage>
        <taxon>Bacteria</taxon>
        <taxon>Bacillati</taxon>
        <taxon>Cyanobacteriota</taxon>
        <taxon>Cyanophyceae</taxon>
        <taxon>Leptolyngbyales</taxon>
        <taxon>Leptolyngbyaceae</taxon>
        <taxon>Phormidesmis</taxon>
    </lineage>
</organism>
<evidence type="ECO:0000256" key="1">
    <source>
        <dbReference type="ARBA" id="ARBA00000085"/>
    </source>
</evidence>
<evidence type="ECO:0000259" key="6">
    <source>
        <dbReference type="PROSITE" id="PS50109"/>
    </source>
</evidence>
<dbReference type="SUPFAM" id="SSF47384">
    <property type="entry name" value="Homodimeric domain of signal transducing histidine kinase"/>
    <property type="match status" value="1"/>
</dbReference>
<accession>A0A2T1DB81</accession>
<evidence type="ECO:0000256" key="4">
    <source>
        <dbReference type="ARBA" id="ARBA00022777"/>
    </source>
</evidence>
<feature type="domain" description="Histidine kinase" evidence="6">
    <location>
        <begin position="72"/>
        <end position="300"/>
    </location>
</feature>
<dbReference type="Gene3D" id="3.30.565.10">
    <property type="entry name" value="Histidine kinase-like ATPase, C-terminal domain"/>
    <property type="match status" value="1"/>
</dbReference>
<dbReference type="PANTHER" id="PTHR43711">
    <property type="entry name" value="TWO-COMPONENT HISTIDINE KINASE"/>
    <property type="match status" value="1"/>
</dbReference>
<evidence type="ECO:0000256" key="2">
    <source>
        <dbReference type="ARBA" id="ARBA00012438"/>
    </source>
</evidence>
<evidence type="ECO:0000256" key="5">
    <source>
        <dbReference type="ARBA" id="ARBA00023012"/>
    </source>
</evidence>
<sequence length="303" mass="33952">MNWINWMCLGSGLGLGLTAGWWLWHTKPRPENSQSVAPTTGADSLSNRYQQLELAYQMAVEMSQFKGGFLSRTSHELRSPLNGIIGVHQLILADLCENTAEEREFITQAHESALKMVQILDEVIGVARVEQGTDVLELQPVQLAGLLSQVKDLTHLKAENRNLWLTVELPDPEIYVLADPKWFRQVLLNLVNSAIDTMQQGKITLSAIAVDSEFAHVVLEDERPADFWRESIDLLKTVTISDESPKSDSFEPLKARSSGFNFLLSQTLMEVMNGRLERLENSADTQEPLNRIQCSIPVIALEA</sequence>
<dbReference type="Proteomes" id="UP000238634">
    <property type="component" value="Unassembled WGS sequence"/>
</dbReference>
<dbReference type="Pfam" id="PF00512">
    <property type="entry name" value="HisKA"/>
    <property type="match status" value="1"/>
</dbReference>
<keyword evidence="3" id="KW-0808">Transferase</keyword>
<dbReference type="EC" id="2.7.13.3" evidence="2"/>
<dbReference type="InterPro" id="IPR050736">
    <property type="entry name" value="Sensor_HK_Regulatory"/>
</dbReference>
<comment type="catalytic activity">
    <reaction evidence="1">
        <text>ATP + protein L-histidine = ADP + protein N-phospho-L-histidine.</text>
        <dbReference type="EC" id="2.7.13.3"/>
    </reaction>
</comment>
<dbReference type="SUPFAM" id="SSF55874">
    <property type="entry name" value="ATPase domain of HSP90 chaperone/DNA topoisomerase II/histidine kinase"/>
    <property type="match status" value="1"/>
</dbReference>
<dbReference type="GO" id="GO:0000155">
    <property type="term" value="F:phosphorelay sensor kinase activity"/>
    <property type="evidence" value="ECO:0007669"/>
    <property type="project" value="InterPro"/>
</dbReference>
<dbReference type="Gene3D" id="1.10.287.130">
    <property type="match status" value="1"/>
</dbReference>
<keyword evidence="5" id="KW-0902">Two-component regulatory system</keyword>
<dbReference type="InterPro" id="IPR003661">
    <property type="entry name" value="HisK_dim/P_dom"/>
</dbReference>
<dbReference type="EMBL" id="PVWG01000024">
    <property type="protein sequence ID" value="PSB17750.1"/>
    <property type="molecule type" value="Genomic_DNA"/>
</dbReference>
<keyword evidence="8" id="KW-1185">Reference proteome</keyword>
<evidence type="ECO:0000313" key="8">
    <source>
        <dbReference type="Proteomes" id="UP000238634"/>
    </source>
</evidence>